<dbReference type="PATRIC" id="fig|1423767.3.peg.1313"/>
<sequence>MIDIYNEKLAKYADGERRIFTATFLRPDDRKGIFQNLTVNNEDNVVVKQIALRMNKAFKELNLGKGDVVQFEAIVKQNSRGEYTVERPTGVEKISSGEDEEDSGVHTVGDDWDWFEK</sequence>
<dbReference type="OrthoDB" id="2302029at2"/>
<comment type="caution">
    <text evidence="2">The sequence shown here is derived from an EMBL/GenBank/DDBJ whole genome shotgun (WGS) entry which is preliminary data.</text>
</comment>
<evidence type="ECO:0008006" key="4">
    <source>
        <dbReference type="Google" id="ProtNLM"/>
    </source>
</evidence>
<evidence type="ECO:0000256" key="1">
    <source>
        <dbReference type="SAM" id="MobiDB-lite"/>
    </source>
</evidence>
<protein>
    <recommendedName>
        <fullName evidence="4">DUF3127 domain-containing protein</fullName>
    </recommendedName>
</protein>
<organism evidence="2 3">
    <name type="scientific">Lactobacillus kitasatonis DSM 16761 = JCM 1039</name>
    <dbReference type="NCBI Taxonomy" id="1423767"/>
    <lineage>
        <taxon>Bacteria</taxon>
        <taxon>Bacillati</taxon>
        <taxon>Bacillota</taxon>
        <taxon>Bacilli</taxon>
        <taxon>Lactobacillales</taxon>
        <taxon>Lactobacillaceae</taxon>
        <taxon>Lactobacillus</taxon>
    </lineage>
</organism>
<dbReference type="eggNOG" id="ENOG50309Z7">
    <property type="taxonomic scope" value="Bacteria"/>
</dbReference>
<dbReference type="Proteomes" id="UP000051307">
    <property type="component" value="Unassembled WGS sequence"/>
</dbReference>
<evidence type="ECO:0000313" key="3">
    <source>
        <dbReference type="Proteomes" id="UP000051307"/>
    </source>
</evidence>
<feature type="region of interest" description="Disordered" evidence="1">
    <location>
        <begin position="86"/>
        <end position="117"/>
    </location>
</feature>
<name>A0A0R1VCA3_9LACO</name>
<accession>A0A0R1VCA3</accession>
<dbReference type="EMBL" id="AZFU01000034">
    <property type="protein sequence ID" value="KRM02885.1"/>
    <property type="molecule type" value="Genomic_DNA"/>
</dbReference>
<reference evidence="2 3" key="1">
    <citation type="journal article" date="2015" name="Genome Announc.">
        <title>Expanding the biotechnology potential of lactobacilli through comparative genomics of 213 strains and associated genera.</title>
        <authorList>
            <person name="Sun Z."/>
            <person name="Harris H.M."/>
            <person name="McCann A."/>
            <person name="Guo C."/>
            <person name="Argimon S."/>
            <person name="Zhang W."/>
            <person name="Yang X."/>
            <person name="Jeffery I.B."/>
            <person name="Cooney J.C."/>
            <person name="Kagawa T.F."/>
            <person name="Liu W."/>
            <person name="Song Y."/>
            <person name="Salvetti E."/>
            <person name="Wrobel A."/>
            <person name="Rasinkangas P."/>
            <person name="Parkhill J."/>
            <person name="Rea M.C."/>
            <person name="O'Sullivan O."/>
            <person name="Ritari J."/>
            <person name="Douillard F.P."/>
            <person name="Paul Ross R."/>
            <person name="Yang R."/>
            <person name="Briner A.E."/>
            <person name="Felis G.E."/>
            <person name="de Vos W.M."/>
            <person name="Barrangou R."/>
            <person name="Klaenhammer T.R."/>
            <person name="Caufield P.W."/>
            <person name="Cui Y."/>
            <person name="Zhang H."/>
            <person name="O'Toole P.W."/>
        </authorList>
    </citation>
    <scope>NUCLEOTIDE SEQUENCE [LARGE SCALE GENOMIC DNA]</scope>
    <source>
        <strain evidence="2 3">DSM 16761</strain>
    </source>
</reference>
<gene>
    <name evidence="2" type="ORF">FC59_GL001265</name>
</gene>
<dbReference type="RefSeq" id="WP_025014501.1">
    <property type="nucleotide sequence ID" value="NZ_AZFU01000034.1"/>
</dbReference>
<proteinExistence type="predicted"/>
<dbReference type="AlphaFoldDB" id="A0A0R1VCA3"/>
<evidence type="ECO:0000313" key="2">
    <source>
        <dbReference type="EMBL" id="KRM02885.1"/>
    </source>
</evidence>